<feature type="domain" description="FAD-binding" evidence="5">
    <location>
        <begin position="12"/>
        <end position="358"/>
    </location>
</feature>
<feature type="region of interest" description="Disordered" evidence="4">
    <location>
        <begin position="375"/>
        <end position="430"/>
    </location>
</feature>
<dbReference type="InterPro" id="IPR036188">
    <property type="entry name" value="FAD/NAD-bd_sf"/>
</dbReference>
<accession>A0A367ENL7</accession>
<dbReference type="GO" id="GO:0016709">
    <property type="term" value="F:oxidoreductase activity, acting on paired donors, with incorporation or reduction of molecular oxygen, NAD(P)H as one donor, and incorporation of one atom of oxygen"/>
    <property type="evidence" value="ECO:0007669"/>
    <property type="project" value="UniProtKB-ARBA"/>
</dbReference>
<reference evidence="6 7" key="1">
    <citation type="submission" date="2018-06" db="EMBL/GenBank/DDBJ databases">
        <title>Streptomyces reniochalinae sp. nov. and Streptomyces diacarnus sp. nov. from marine sponges.</title>
        <authorList>
            <person name="Li L."/>
        </authorList>
    </citation>
    <scope>NUCLEOTIDE SEQUENCE [LARGE SCALE GENOMIC DNA]</scope>
    <source>
        <strain evidence="6 7">LHW50302</strain>
    </source>
</reference>
<dbReference type="Gene3D" id="3.40.30.120">
    <property type="match status" value="1"/>
</dbReference>
<dbReference type="EMBL" id="QOIM01000030">
    <property type="protein sequence ID" value="RCG19312.1"/>
    <property type="molecule type" value="Genomic_DNA"/>
</dbReference>
<organism evidence="6 7">
    <name type="scientific">Streptomyces reniochalinae</name>
    <dbReference type="NCBI Taxonomy" id="2250578"/>
    <lineage>
        <taxon>Bacteria</taxon>
        <taxon>Bacillati</taxon>
        <taxon>Actinomycetota</taxon>
        <taxon>Actinomycetes</taxon>
        <taxon>Kitasatosporales</taxon>
        <taxon>Streptomycetaceae</taxon>
        <taxon>Streptomyces</taxon>
    </lineage>
</organism>
<keyword evidence="2" id="KW-0285">Flavoprotein</keyword>
<evidence type="ECO:0000313" key="7">
    <source>
        <dbReference type="Proteomes" id="UP000253507"/>
    </source>
</evidence>
<evidence type="ECO:0000313" key="6">
    <source>
        <dbReference type="EMBL" id="RCG19312.1"/>
    </source>
</evidence>
<dbReference type="Proteomes" id="UP000253507">
    <property type="component" value="Unassembled WGS sequence"/>
</dbReference>
<gene>
    <name evidence="6" type="ORF">DQ392_11655</name>
</gene>
<dbReference type="SUPFAM" id="SSF51905">
    <property type="entry name" value="FAD/NAD(P)-binding domain"/>
    <property type="match status" value="1"/>
</dbReference>
<dbReference type="PANTHER" id="PTHR43004:SF19">
    <property type="entry name" value="BINDING MONOOXYGENASE, PUTATIVE (JCVI)-RELATED"/>
    <property type="match status" value="1"/>
</dbReference>
<comment type="caution">
    <text evidence="6">The sequence shown here is derived from an EMBL/GenBank/DDBJ whole genome shotgun (WGS) entry which is preliminary data.</text>
</comment>
<dbReference type="InterPro" id="IPR050641">
    <property type="entry name" value="RIFMO-like"/>
</dbReference>
<evidence type="ECO:0000259" key="5">
    <source>
        <dbReference type="Pfam" id="PF01494"/>
    </source>
</evidence>
<name>A0A367ENL7_9ACTN</name>
<comment type="cofactor">
    <cofactor evidence="1">
        <name>FAD</name>
        <dbReference type="ChEBI" id="CHEBI:57692"/>
    </cofactor>
</comment>
<dbReference type="Gene3D" id="3.50.50.60">
    <property type="entry name" value="FAD/NAD(P)-binding domain"/>
    <property type="match status" value="1"/>
</dbReference>
<dbReference type="Gene3D" id="3.30.70.2450">
    <property type="match status" value="1"/>
</dbReference>
<keyword evidence="7" id="KW-1185">Reference proteome</keyword>
<evidence type="ECO:0000256" key="2">
    <source>
        <dbReference type="ARBA" id="ARBA00022630"/>
    </source>
</evidence>
<dbReference type="InterPro" id="IPR002938">
    <property type="entry name" value="FAD-bd"/>
</dbReference>
<sequence>MTPLNNVKEAVGVLVVGAGPTGLTLACDLRRRGIATTVVERGDGLFPGTRGKGIQPRTMEVFDDLGLADAVRAAGGPYPRMLVHRAGEPPVEWDMIERAEPRPDAPYAEVWMLPQWRTQELLLERLRALGGEVEFGTALTGLEQDADGVTAHLSTGRTGNTEGTEHTVRAAYAVGCDGARGTVRATLGIGMTGETVDAEPSVVADVLLAGLDQRYWHVWRDDADAALALCPMPGSDTFQFVAQHATLDDARGGTREAFLRELLAARTDLAPEQLKEVVHASEFRVNAALADRFRSGRVFLAGDAAHIHSPAGGQGLNTSVQDAYNLGWKLGLVLHGHADEALLDTYEAERAPLAAEVLGLSTRLHHRAVKRGTETHQLGLAYPDSPLTRHAAAPHSATARPTAPNEGAPHTGAPAPGDRAPDAPVTAATTADGSPLRVFDLLRGPHLTLLAVGDVTPPADLPPYVRTHPIPATPPYTSGALHLIRPDGYLALITEDAQEVTSYLAALSA</sequence>
<keyword evidence="6" id="KW-0503">Monooxygenase</keyword>
<evidence type="ECO:0000256" key="4">
    <source>
        <dbReference type="SAM" id="MobiDB-lite"/>
    </source>
</evidence>
<dbReference type="RefSeq" id="WP_114015478.1">
    <property type="nucleotide sequence ID" value="NZ_QOIM01000030.1"/>
</dbReference>
<dbReference type="GO" id="GO:0071949">
    <property type="term" value="F:FAD binding"/>
    <property type="evidence" value="ECO:0007669"/>
    <property type="project" value="InterPro"/>
</dbReference>
<proteinExistence type="predicted"/>
<dbReference type="Pfam" id="PF01494">
    <property type="entry name" value="FAD_binding_3"/>
    <property type="match status" value="1"/>
</dbReference>
<dbReference type="PANTHER" id="PTHR43004">
    <property type="entry name" value="TRK SYSTEM POTASSIUM UPTAKE PROTEIN"/>
    <property type="match status" value="1"/>
</dbReference>
<evidence type="ECO:0000256" key="1">
    <source>
        <dbReference type="ARBA" id="ARBA00001974"/>
    </source>
</evidence>
<feature type="compositionally biased region" description="Low complexity" evidence="4">
    <location>
        <begin position="412"/>
        <end position="430"/>
    </location>
</feature>
<keyword evidence="3" id="KW-0274">FAD</keyword>
<dbReference type="NCBIfam" id="NF004832">
    <property type="entry name" value="PRK06184.1"/>
    <property type="match status" value="1"/>
</dbReference>
<protein>
    <submittedName>
        <fullName evidence="6">Pentachlorophenol monooxygenase</fullName>
    </submittedName>
</protein>
<keyword evidence="6" id="KW-0560">Oxidoreductase</keyword>
<dbReference type="AlphaFoldDB" id="A0A367ENL7"/>
<evidence type="ECO:0000256" key="3">
    <source>
        <dbReference type="ARBA" id="ARBA00022827"/>
    </source>
</evidence>
<dbReference type="OrthoDB" id="8670884at2"/>
<dbReference type="PRINTS" id="PR00420">
    <property type="entry name" value="RNGMNOXGNASE"/>
</dbReference>